<dbReference type="Pfam" id="PF00356">
    <property type="entry name" value="LacI"/>
    <property type="match status" value="1"/>
</dbReference>
<protein>
    <submittedName>
        <fullName evidence="5">LacI family DNA-binding transcriptional regulator</fullName>
    </submittedName>
</protein>
<dbReference type="Gene3D" id="1.10.260.40">
    <property type="entry name" value="lambda repressor-like DNA-binding domains"/>
    <property type="match status" value="1"/>
</dbReference>
<evidence type="ECO:0000256" key="1">
    <source>
        <dbReference type="ARBA" id="ARBA00023015"/>
    </source>
</evidence>
<organism evidence="5 6">
    <name type="scientific">Amnibacterium soli</name>
    <dbReference type="NCBI Taxonomy" id="1282736"/>
    <lineage>
        <taxon>Bacteria</taxon>
        <taxon>Bacillati</taxon>
        <taxon>Actinomycetota</taxon>
        <taxon>Actinomycetes</taxon>
        <taxon>Micrococcales</taxon>
        <taxon>Microbacteriaceae</taxon>
        <taxon>Amnibacterium</taxon>
    </lineage>
</organism>
<keyword evidence="1" id="KW-0805">Transcription regulation</keyword>
<dbReference type="Gene3D" id="3.40.50.2300">
    <property type="match status" value="2"/>
</dbReference>
<comment type="caution">
    <text evidence="5">The sequence shown here is derived from an EMBL/GenBank/DDBJ whole genome shotgun (WGS) entry which is preliminary data.</text>
</comment>
<dbReference type="Pfam" id="PF13377">
    <property type="entry name" value="Peripla_BP_3"/>
    <property type="match status" value="1"/>
</dbReference>
<dbReference type="GO" id="GO:0003677">
    <property type="term" value="F:DNA binding"/>
    <property type="evidence" value="ECO:0007669"/>
    <property type="project" value="UniProtKB-KW"/>
</dbReference>
<reference evidence="6" key="1">
    <citation type="journal article" date="2019" name="Int. J. Syst. Evol. Microbiol.">
        <title>The Global Catalogue of Microorganisms (GCM) 10K type strain sequencing project: providing services to taxonomists for standard genome sequencing and annotation.</title>
        <authorList>
            <consortium name="The Broad Institute Genomics Platform"/>
            <consortium name="The Broad Institute Genome Sequencing Center for Infectious Disease"/>
            <person name="Wu L."/>
            <person name="Ma J."/>
        </authorList>
    </citation>
    <scope>NUCLEOTIDE SEQUENCE [LARGE SCALE GENOMIC DNA]</scope>
    <source>
        <strain evidence="6">JCM 19015</strain>
    </source>
</reference>
<dbReference type="EMBL" id="BAABLP010000004">
    <property type="protein sequence ID" value="GAA4746955.1"/>
    <property type="molecule type" value="Genomic_DNA"/>
</dbReference>
<dbReference type="PANTHER" id="PTHR30146">
    <property type="entry name" value="LACI-RELATED TRANSCRIPTIONAL REPRESSOR"/>
    <property type="match status" value="1"/>
</dbReference>
<dbReference type="InterPro" id="IPR010982">
    <property type="entry name" value="Lambda_DNA-bd_dom_sf"/>
</dbReference>
<dbReference type="InterPro" id="IPR000843">
    <property type="entry name" value="HTH_LacI"/>
</dbReference>
<dbReference type="SUPFAM" id="SSF53822">
    <property type="entry name" value="Periplasmic binding protein-like I"/>
    <property type="match status" value="1"/>
</dbReference>
<evidence type="ECO:0000256" key="3">
    <source>
        <dbReference type="ARBA" id="ARBA00023163"/>
    </source>
</evidence>
<feature type="domain" description="HTH lacI-type" evidence="4">
    <location>
        <begin position="12"/>
        <end position="66"/>
    </location>
</feature>
<gene>
    <name evidence="5" type="ORF">GCM10025783_18790</name>
</gene>
<evidence type="ECO:0000313" key="5">
    <source>
        <dbReference type="EMBL" id="GAA4746955.1"/>
    </source>
</evidence>
<dbReference type="SUPFAM" id="SSF47413">
    <property type="entry name" value="lambda repressor-like DNA-binding domains"/>
    <property type="match status" value="1"/>
</dbReference>
<dbReference type="InterPro" id="IPR046335">
    <property type="entry name" value="LacI/GalR-like_sensor"/>
</dbReference>
<dbReference type="PANTHER" id="PTHR30146:SF153">
    <property type="entry name" value="LACTOSE OPERON REPRESSOR"/>
    <property type="match status" value="1"/>
</dbReference>
<evidence type="ECO:0000259" key="4">
    <source>
        <dbReference type="PROSITE" id="PS50932"/>
    </source>
</evidence>
<dbReference type="CDD" id="cd01392">
    <property type="entry name" value="HTH_LacI"/>
    <property type="match status" value="1"/>
</dbReference>
<proteinExistence type="predicted"/>
<dbReference type="RefSeq" id="WP_345480893.1">
    <property type="nucleotide sequence ID" value="NZ_BAABLP010000004.1"/>
</dbReference>
<keyword evidence="6" id="KW-1185">Reference proteome</keyword>
<dbReference type="PROSITE" id="PS50932">
    <property type="entry name" value="HTH_LACI_2"/>
    <property type="match status" value="1"/>
</dbReference>
<dbReference type="InterPro" id="IPR028082">
    <property type="entry name" value="Peripla_BP_I"/>
</dbReference>
<accession>A0ABP8Z627</accession>
<evidence type="ECO:0000313" key="6">
    <source>
        <dbReference type="Proteomes" id="UP001500121"/>
    </source>
</evidence>
<dbReference type="SMART" id="SM00354">
    <property type="entry name" value="HTH_LACI"/>
    <property type="match status" value="1"/>
</dbReference>
<sequence>MSIGDRVTGRRRTLAEVAALAGTSVPTVSKVLRGGTDVSARTRLDVMAAVESLGYEGRSGRGADRAEPALVDFVLSDVRGSWVNEALVGVEEAATAADHDVVLTIARRDGAWLQRLLRRRSAGIVIALLDPTTAQLELLRAARRRYVLIDPMSRPPANAASVGVTNWEGGRTAAEHLLGLGHRRFVALGGERSHLYSQARLDGFRTGLRAVPGAELLGEGSADWGREQAAVAAERLLRQHAPTAIFCCSDLMAIGAYDAARTLGLRVPQDVSVVGFDDIPEASWATPPLTTVRQPIGELGAAAVRMLLRMASGTGTAVPREELATRLVERSSTAAPAAAG</sequence>
<keyword evidence="3" id="KW-0804">Transcription</keyword>
<name>A0ABP8Z627_9MICO</name>
<dbReference type="Proteomes" id="UP001500121">
    <property type="component" value="Unassembled WGS sequence"/>
</dbReference>
<keyword evidence="2 5" id="KW-0238">DNA-binding</keyword>
<evidence type="ECO:0000256" key="2">
    <source>
        <dbReference type="ARBA" id="ARBA00023125"/>
    </source>
</evidence>